<evidence type="ECO:0000313" key="2">
    <source>
        <dbReference type="EMBL" id="PWS26144.1"/>
    </source>
</evidence>
<dbReference type="InterPro" id="IPR012338">
    <property type="entry name" value="Beta-lactam/transpept-like"/>
</dbReference>
<dbReference type="EMBL" id="QGNZ01000004">
    <property type="protein sequence ID" value="PWS26144.1"/>
    <property type="molecule type" value="Genomic_DNA"/>
</dbReference>
<dbReference type="PANTHER" id="PTHR43283:SF7">
    <property type="entry name" value="BETA-LACTAMASE-RELATED DOMAIN-CONTAINING PROTEIN"/>
    <property type="match status" value="1"/>
</dbReference>
<name>A0A317EHT1_9SPHI</name>
<evidence type="ECO:0000313" key="3">
    <source>
        <dbReference type="Proteomes" id="UP000245379"/>
    </source>
</evidence>
<dbReference type="PANTHER" id="PTHR43283">
    <property type="entry name" value="BETA-LACTAMASE-RELATED"/>
    <property type="match status" value="1"/>
</dbReference>
<gene>
    <name evidence="2" type="ORF">DHW03_15220</name>
</gene>
<dbReference type="InterPro" id="IPR050789">
    <property type="entry name" value="Diverse_Enzym_Activities"/>
</dbReference>
<reference evidence="2 3" key="1">
    <citation type="submission" date="2018-05" db="EMBL/GenBank/DDBJ databases">
        <title>Pedobacter paludis sp. nov., isolated from wetland soil.</title>
        <authorList>
            <person name="Zhang Y."/>
            <person name="Wang G."/>
        </authorList>
    </citation>
    <scope>NUCLEOTIDE SEQUENCE [LARGE SCALE GENOMIC DNA]</scope>
    <source>
        <strain evidence="2 3">KCTC22721</strain>
    </source>
</reference>
<dbReference type="InterPro" id="IPR001466">
    <property type="entry name" value="Beta-lactam-related"/>
</dbReference>
<dbReference type="OrthoDB" id="9773047at2"/>
<sequence>MQKHFFIVFTFFSLLCLVRDGFAQKINPEKLAAYIAENSAHHSEAIIIYQDNQLIAEKYYGVGSKRKRIEAMSATKSIIGLTVACMLTDKKIENLDIPICKFYPEWNQGQKKLITLRHLVNMTSGLQNNPNAGVEIYPSNDFVQLALCAELSDEPGTTFKYNNKSLNLLAGVIQKITGKRMDAYIAERLFKPLGIKNFTWTKDKAGNPHVMSGCQITPPDFVKIGLLVLNNGKYGQQTIVNENAMAELLNPASVFMGYGMLWWLDYENTTSVIDDSVITRLRKQGVDKNFIAKVELMKGSYKNGEYLTALKKVFGEQAVDTLNAYLIPYGAEMRRREFGGAIKYRADGYLGNYIIVDPKTKIVAIRMISYDSYKEPEDGFPDFKNIVKKIVD</sequence>
<dbReference type="Pfam" id="PF00144">
    <property type="entry name" value="Beta-lactamase"/>
    <property type="match status" value="1"/>
</dbReference>
<evidence type="ECO:0000259" key="1">
    <source>
        <dbReference type="Pfam" id="PF00144"/>
    </source>
</evidence>
<accession>A0A317EHT1</accession>
<dbReference type="Gene3D" id="3.40.710.10">
    <property type="entry name" value="DD-peptidase/beta-lactamase superfamily"/>
    <property type="match status" value="1"/>
</dbReference>
<feature type="domain" description="Beta-lactamase-related" evidence="1">
    <location>
        <begin position="35"/>
        <end position="369"/>
    </location>
</feature>
<protein>
    <recommendedName>
        <fullName evidence="1">Beta-lactamase-related domain-containing protein</fullName>
    </recommendedName>
</protein>
<dbReference type="RefSeq" id="WP_109926709.1">
    <property type="nucleotide sequence ID" value="NZ_QGNZ01000004.1"/>
</dbReference>
<dbReference type="Proteomes" id="UP000245379">
    <property type="component" value="Unassembled WGS sequence"/>
</dbReference>
<dbReference type="SUPFAM" id="SSF56601">
    <property type="entry name" value="beta-lactamase/transpeptidase-like"/>
    <property type="match status" value="1"/>
</dbReference>
<keyword evidence="3" id="KW-1185">Reference proteome</keyword>
<comment type="caution">
    <text evidence="2">The sequence shown here is derived from an EMBL/GenBank/DDBJ whole genome shotgun (WGS) entry which is preliminary data.</text>
</comment>
<dbReference type="AlphaFoldDB" id="A0A317EHT1"/>
<organism evidence="2 3">
    <name type="scientific">Pedobacter yonginense</name>
    <dbReference type="NCBI Taxonomy" id="651869"/>
    <lineage>
        <taxon>Bacteria</taxon>
        <taxon>Pseudomonadati</taxon>
        <taxon>Bacteroidota</taxon>
        <taxon>Sphingobacteriia</taxon>
        <taxon>Sphingobacteriales</taxon>
        <taxon>Sphingobacteriaceae</taxon>
        <taxon>Pedobacter</taxon>
    </lineage>
</organism>
<proteinExistence type="predicted"/>